<evidence type="ECO:0000313" key="3">
    <source>
        <dbReference type="EMBL" id="SDD59679.1"/>
    </source>
</evidence>
<reference evidence="3 4" key="1">
    <citation type="submission" date="2016-10" db="EMBL/GenBank/DDBJ databases">
        <authorList>
            <person name="de Groot N.N."/>
        </authorList>
    </citation>
    <scope>NUCLEOTIDE SEQUENCE [LARGE SCALE GENOMIC DNA]</scope>
    <source>
        <strain evidence="3 4">DSM 16957</strain>
    </source>
</reference>
<keyword evidence="4" id="KW-1185">Reference proteome</keyword>
<evidence type="ECO:0008006" key="5">
    <source>
        <dbReference type="Google" id="ProtNLM"/>
    </source>
</evidence>
<accession>A0A1G6W1I0</accession>
<feature type="chain" id="PRO_5011758189" description="Lipoprotein" evidence="2">
    <location>
        <begin position="23"/>
        <end position="235"/>
    </location>
</feature>
<evidence type="ECO:0000313" key="4">
    <source>
        <dbReference type="Proteomes" id="UP000199603"/>
    </source>
</evidence>
<name>A0A1G6W1I0_9GAMM</name>
<dbReference type="STRING" id="265719.SAMN04488509_10474"/>
<dbReference type="OrthoDB" id="1524207at2"/>
<evidence type="ECO:0000256" key="1">
    <source>
        <dbReference type="SAM" id="MobiDB-lite"/>
    </source>
</evidence>
<gene>
    <name evidence="3" type="ORF">SAMN04488509_10474</name>
</gene>
<feature type="region of interest" description="Disordered" evidence="1">
    <location>
        <begin position="214"/>
        <end position="235"/>
    </location>
</feature>
<protein>
    <recommendedName>
        <fullName evidence="5">Lipoprotein</fullName>
    </recommendedName>
</protein>
<keyword evidence="2" id="KW-0732">Signal</keyword>
<dbReference type="PROSITE" id="PS51257">
    <property type="entry name" value="PROKAR_LIPOPROTEIN"/>
    <property type="match status" value="1"/>
</dbReference>
<proteinExistence type="predicted"/>
<sequence length="235" mass="25101">MKLPCLALLPALCLLTACGGDAPPASTEASPPPAASGPVAAEAPVAQVVRAAPDVFLDALRQHCGQAFAGRIVANVPAEPNDPFAGKALVMHVRECGDTEVKLPFHVGDDHSRTWVITRTDTGLRLKHDHRHADGSEDVLTQYGGDTAGEGTAQRQEFPVDPFSIDLFNAQGRSVSTTNTWAIEIEPGKRYLYELSRPGGRLFQVEFDLSTPVDLPPTPWGHPPLEGDGARIVES</sequence>
<evidence type="ECO:0000256" key="2">
    <source>
        <dbReference type="SAM" id="SignalP"/>
    </source>
</evidence>
<feature type="signal peptide" evidence="2">
    <location>
        <begin position="1"/>
        <end position="22"/>
    </location>
</feature>
<dbReference type="Proteomes" id="UP000199603">
    <property type="component" value="Unassembled WGS sequence"/>
</dbReference>
<dbReference type="AlphaFoldDB" id="A0A1G6W1I0"/>
<dbReference type="RefSeq" id="WP_091241697.1">
    <property type="nucleotide sequence ID" value="NZ_FNAG01000004.1"/>
</dbReference>
<dbReference type="EMBL" id="FNAG01000004">
    <property type="protein sequence ID" value="SDD59679.1"/>
    <property type="molecule type" value="Genomic_DNA"/>
</dbReference>
<organism evidence="3 4">
    <name type="scientific">Aquimonas voraii</name>
    <dbReference type="NCBI Taxonomy" id="265719"/>
    <lineage>
        <taxon>Bacteria</taxon>
        <taxon>Pseudomonadati</taxon>
        <taxon>Pseudomonadota</taxon>
        <taxon>Gammaproteobacteria</taxon>
        <taxon>Lysobacterales</taxon>
        <taxon>Lysobacteraceae</taxon>
        <taxon>Aquimonas</taxon>
    </lineage>
</organism>